<gene>
    <name evidence="2" type="ORF">SAMN02746011_01594</name>
</gene>
<dbReference type="Proteomes" id="UP000189941">
    <property type="component" value="Unassembled WGS sequence"/>
</dbReference>
<dbReference type="InterPro" id="IPR027417">
    <property type="entry name" value="P-loop_NTPase"/>
</dbReference>
<name>A0A1T4MYK3_9LACT</name>
<reference evidence="3" key="1">
    <citation type="submission" date="2017-02" db="EMBL/GenBank/DDBJ databases">
        <authorList>
            <person name="Varghese N."/>
            <person name="Submissions S."/>
        </authorList>
    </citation>
    <scope>NUCLEOTIDE SEQUENCE [LARGE SCALE GENOMIC DNA]</scope>
    <source>
        <strain evidence="3">DSM 15739</strain>
    </source>
</reference>
<dbReference type="InterPro" id="IPR041682">
    <property type="entry name" value="AAA_14"/>
</dbReference>
<accession>A0A1T4MYK3</accession>
<feature type="domain" description="AAA" evidence="1">
    <location>
        <begin position="9"/>
        <end position="87"/>
    </location>
</feature>
<proteinExistence type="predicted"/>
<dbReference type="EMBL" id="FUWO01000015">
    <property type="protein sequence ID" value="SJZ72190.1"/>
    <property type="molecule type" value="Genomic_DNA"/>
</dbReference>
<dbReference type="PANTHER" id="PTHR33295:SF20">
    <property type="entry name" value="ATPASE"/>
    <property type="match status" value="1"/>
</dbReference>
<organism evidence="2 3">
    <name type="scientific">Globicatella sulfidifaciens DSM 15739</name>
    <dbReference type="NCBI Taxonomy" id="1121925"/>
    <lineage>
        <taxon>Bacteria</taxon>
        <taxon>Bacillati</taxon>
        <taxon>Bacillota</taxon>
        <taxon>Bacilli</taxon>
        <taxon>Lactobacillales</taxon>
        <taxon>Aerococcaceae</taxon>
        <taxon>Globicatella</taxon>
    </lineage>
</organism>
<dbReference type="PANTHER" id="PTHR33295">
    <property type="entry name" value="ATPASE"/>
    <property type="match status" value="1"/>
</dbReference>
<evidence type="ECO:0000313" key="2">
    <source>
        <dbReference type="EMBL" id="SJZ72190.1"/>
    </source>
</evidence>
<dbReference type="STRING" id="1121925.SAMN02746011_01594"/>
<evidence type="ECO:0000313" key="3">
    <source>
        <dbReference type="Proteomes" id="UP000189941"/>
    </source>
</evidence>
<keyword evidence="3" id="KW-1185">Reference proteome</keyword>
<evidence type="ECO:0000259" key="1">
    <source>
        <dbReference type="Pfam" id="PF13173"/>
    </source>
</evidence>
<dbReference type="SUPFAM" id="SSF52540">
    <property type="entry name" value="P-loop containing nucleoside triphosphate hydrolases"/>
    <property type="match status" value="1"/>
</dbReference>
<dbReference type="RefSeq" id="WP_234982946.1">
    <property type="nucleotide sequence ID" value="NZ_FUWO01000015.1"/>
</dbReference>
<sequence>MNVKDEVKLSELLLDMIKNKTQKYYLLIDEIHWVDGWQKVINGLRVSFNCDIVITGSNAKLLSVELATLLSGRYVEIVVFPFSFKLFLESKHIAIESRKVDLMYKEYERYGGRPLKNG</sequence>
<dbReference type="AlphaFoldDB" id="A0A1T4MYK3"/>
<protein>
    <submittedName>
        <fullName evidence="2">AAA domain-containing protein</fullName>
    </submittedName>
</protein>
<dbReference type="Pfam" id="PF13173">
    <property type="entry name" value="AAA_14"/>
    <property type="match status" value="1"/>
</dbReference>